<evidence type="ECO:0000313" key="12">
    <source>
        <dbReference type="EMBL" id="KAL3403789.1"/>
    </source>
</evidence>
<dbReference type="PANTHER" id="PTHR15065">
    <property type="entry name" value="INSULINOMA-ASSOCIATED 1"/>
    <property type="match status" value="1"/>
</dbReference>
<feature type="region of interest" description="Disordered" evidence="10">
    <location>
        <begin position="76"/>
        <end position="172"/>
    </location>
</feature>
<comment type="caution">
    <text evidence="12">The sequence shown here is derived from an EMBL/GenBank/DDBJ whole genome shotgun (WGS) entry which is preliminary data.</text>
</comment>
<dbReference type="EMBL" id="JBJJXI010000028">
    <property type="protein sequence ID" value="KAL3403789.1"/>
    <property type="molecule type" value="Genomic_DNA"/>
</dbReference>
<feature type="compositionally biased region" description="Basic and acidic residues" evidence="10">
    <location>
        <begin position="139"/>
        <end position="148"/>
    </location>
</feature>
<feature type="compositionally biased region" description="Low complexity" evidence="10">
    <location>
        <begin position="79"/>
        <end position="89"/>
    </location>
</feature>
<evidence type="ECO:0000256" key="7">
    <source>
        <dbReference type="ARBA" id="ARBA00023163"/>
    </source>
</evidence>
<sequence>MLHSALPQRTYLAGVPGLGYHLGAAAAVASYFDELHQQHPYVTASAYHQQQQQQQQHQFEEAYAFQRLSEQRLLAWDAQQQQQQQQQQHHQPHHPLQHQQQHKRAETPSPLDLSVKSSSTENAPVVGPDEPIEVDDEEDRRSREEARLHRSAAGFYDDDQDSQRSCSSVGLSVYHPTPRKQLLLSASSSPLQSCHLTPSSHHSGQTQPQQQHAPMTPPSTPSPPNQPYHHPPSLKRKEIGASAGSGSSSVTPTIGGGGGGGRAEKSAAAAGALRGKKKHVRRLKFDEDTSSPVSGTVILGPDEAIVTGDIDPAFNIVEVTEEARAELAKIENRLGPYQCKLCRQLHDDAFQLAQHRCSRIAHVEYRCPECDKRFSCPANLASHRRWHKPRPAAGGGAAASATATQDELACTKCEAKFAKQSALKKHMAQQHPNEQNNNNTSTTELMQSHDIFVLVNCQKKGKPTKLFLVHIPLR</sequence>
<dbReference type="FunFam" id="3.30.160.60:FF:001896">
    <property type="entry name" value="insulinoma-associated protein 1b"/>
    <property type="match status" value="1"/>
</dbReference>
<dbReference type="Pfam" id="PF00096">
    <property type="entry name" value="zf-C2H2"/>
    <property type="match status" value="2"/>
</dbReference>
<dbReference type="SUPFAM" id="SSF57667">
    <property type="entry name" value="beta-beta-alpha zinc fingers"/>
    <property type="match status" value="1"/>
</dbReference>
<keyword evidence="5" id="KW-0862">Zinc</keyword>
<evidence type="ECO:0000259" key="11">
    <source>
        <dbReference type="PROSITE" id="PS50157"/>
    </source>
</evidence>
<evidence type="ECO:0000256" key="9">
    <source>
        <dbReference type="PROSITE-ProRule" id="PRU00042"/>
    </source>
</evidence>
<evidence type="ECO:0000256" key="8">
    <source>
        <dbReference type="ARBA" id="ARBA00023242"/>
    </source>
</evidence>
<comment type="subcellular location">
    <subcellularLocation>
        <location evidence="1">Nucleus</location>
    </subcellularLocation>
</comment>
<feature type="compositionally biased region" description="Low complexity" evidence="10">
    <location>
        <begin position="240"/>
        <end position="249"/>
    </location>
</feature>
<protein>
    <recommendedName>
        <fullName evidence="11">C2H2-type domain-containing protein</fullName>
    </recommendedName>
</protein>
<keyword evidence="13" id="KW-1185">Reference proteome</keyword>
<feature type="domain" description="C2H2-type" evidence="11">
    <location>
        <begin position="408"/>
        <end position="436"/>
    </location>
</feature>
<feature type="compositionally biased region" description="Pro residues" evidence="10">
    <location>
        <begin position="215"/>
        <end position="230"/>
    </location>
</feature>
<feature type="domain" description="C2H2-type" evidence="11">
    <location>
        <begin position="365"/>
        <end position="392"/>
    </location>
</feature>
<evidence type="ECO:0000256" key="4">
    <source>
        <dbReference type="ARBA" id="ARBA00022771"/>
    </source>
</evidence>
<dbReference type="Proteomes" id="UP001627154">
    <property type="component" value="Unassembled WGS sequence"/>
</dbReference>
<name>A0ABD2XFS9_9HYME</name>
<dbReference type="Gene3D" id="3.30.160.60">
    <property type="entry name" value="Classic Zinc Finger"/>
    <property type="match status" value="1"/>
</dbReference>
<feature type="compositionally biased region" description="Basic residues" evidence="10">
    <location>
        <begin position="90"/>
        <end position="102"/>
    </location>
</feature>
<feature type="region of interest" description="Disordered" evidence="10">
    <location>
        <begin position="187"/>
        <end position="279"/>
    </location>
</feature>
<evidence type="ECO:0000256" key="1">
    <source>
        <dbReference type="ARBA" id="ARBA00004123"/>
    </source>
</evidence>
<evidence type="ECO:0000256" key="2">
    <source>
        <dbReference type="ARBA" id="ARBA00022723"/>
    </source>
</evidence>
<dbReference type="GO" id="GO:0030154">
    <property type="term" value="P:cell differentiation"/>
    <property type="evidence" value="ECO:0007669"/>
    <property type="project" value="UniProtKB-ARBA"/>
</dbReference>
<keyword evidence="7" id="KW-0804">Transcription</keyword>
<organism evidence="12 13">
    <name type="scientific">Trichogramma kaykai</name>
    <dbReference type="NCBI Taxonomy" id="54128"/>
    <lineage>
        <taxon>Eukaryota</taxon>
        <taxon>Metazoa</taxon>
        <taxon>Ecdysozoa</taxon>
        <taxon>Arthropoda</taxon>
        <taxon>Hexapoda</taxon>
        <taxon>Insecta</taxon>
        <taxon>Pterygota</taxon>
        <taxon>Neoptera</taxon>
        <taxon>Endopterygota</taxon>
        <taxon>Hymenoptera</taxon>
        <taxon>Apocrita</taxon>
        <taxon>Proctotrupomorpha</taxon>
        <taxon>Chalcidoidea</taxon>
        <taxon>Trichogrammatidae</taxon>
        <taxon>Trichogramma</taxon>
    </lineage>
</organism>
<dbReference type="InterPro" id="IPR013087">
    <property type="entry name" value="Znf_C2H2_type"/>
</dbReference>
<dbReference type="SMART" id="SM00355">
    <property type="entry name" value="ZnF_C2H2"/>
    <property type="match status" value="3"/>
</dbReference>
<keyword evidence="3" id="KW-0677">Repeat</keyword>
<dbReference type="PROSITE" id="PS50157">
    <property type="entry name" value="ZINC_FINGER_C2H2_2"/>
    <property type="match status" value="2"/>
</dbReference>
<dbReference type="InterPro" id="IPR036236">
    <property type="entry name" value="Znf_C2H2_sf"/>
</dbReference>
<keyword evidence="6" id="KW-0805">Transcription regulation</keyword>
<feature type="compositionally biased region" description="Polar residues" evidence="10">
    <location>
        <begin position="197"/>
        <end position="213"/>
    </location>
</feature>
<proteinExistence type="predicted"/>
<keyword evidence="8" id="KW-0539">Nucleus</keyword>
<keyword evidence="4 9" id="KW-0863">Zinc-finger</keyword>
<evidence type="ECO:0000256" key="3">
    <source>
        <dbReference type="ARBA" id="ARBA00022737"/>
    </source>
</evidence>
<feature type="compositionally biased region" description="Low complexity" evidence="10">
    <location>
        <begin position="187"/>
        <end position="196"/>
    </location>
</feature>
<keyword evidence="2" id="KW-0479">Metal-binding</keyword>
<gene>
    <name evidence="12" type="ORF">TKK_003467</name>
</gene>
<dbReference type="GO" id="GO:0005634">
    <property type="term" value="C:nucleus"/>
    <property type="evidence" value="ECO:0007669"/>
    <property type="project" value="UniProtKB-SubCell"/>
</dbReference>
<dbReference type="InterPro" id="IPR042972">
    <property type="entry name" value="INSM1/2"/>
</dbReference>
<evidence type="ECO:0000256" key="6">
    <source>
        <dbReference type="ARBA" id="ARBA00023015"/>
    </source>
</evidence>
<evidence type="ECO:0000256" key="10">
    <source>
        <dbReference type="SAM" id="MobiDB-lite"/>
    </source>
</evidence>
<accession>A0ABD2XFS9</accession>
<dbReference type="PANTHER" id="PTHR15065:SF4">
    <property type="entry name" value="LD18634P"/>
    <property type="match status" value="1"/>
</dbReference>
<evidence type="ECO:0000313" key="13">
    <source>
        <dbReference type="Proteomes" id="UP001627154"/>
    </source>
</evidence>
<dbReference type="AlphaFoldDB" id="A0ABD2XFS9"/>
<evidence type="ECO:0000256" key="5">
    <source>
        <dbReference type="ARBA" id="ARBA00022833"/>
    </source>
</evidence>
<reference evidence="12 13" key="1">
    <citation type="journal article" date="2024" name="bioRxiv">
        <title>A reference genome for Trichogramma kaykai: A tiny desert-dwelling parasitoid wasp with competing sex-ratio distorters.</title>
        <authorList>
            <person name="Culotta J."/>
            <person name="Lindsey A.R."/>
        </authorList>
    </citation>
    <scope>NUCLEOTIDE SEQUENCE [LARGE SCALE GENOMIC DNA]</scope>
    <source>
        <strain evidence="12 13">KSX58</strain>
    </source>
</reference>
<dbReference type="GO" id="GO:0008270">
    <property type="term" value="F:zinc ion binding"/>
    <property type="evidence" value="ECO:0007669"/>
    <property type="project" value="UniProtKB-KW"/>
</dbReference>
<dbReference type="PROSITE" id="PS00028">
    <property type="entry name" value="ZINC_FINGER_C2H2_1"/>
    <property type="match status" value="2"/>
</dbReference>